<dbReference type="InterPro" id="IPR001608">
    <property type="entry name" value="Ala_racemase_N"/>
</dbReference>
<comment type="similarity">
    <text evidence="2 4">Belongs to the pyridoxal phosphate-binding protein YggS/PROSC family.</text>
</comment>
<dbReference type="HAMAP" id="MF_02087">
    <property type="entry name" value="PLP_homeostasis"/>
    <property type="match status" value="1"/>
</dbReference>
<dbReference type="AlphaFoldDB" id="V5H2X5"/>
<evidence type="ECO:0000313" key="6">
    <source>
        <dbReference type="EMBL" id="JAB67193.1"/>
    </source>
</evidence>
<dbReference type="PIRSF" id="PIRSF004848">
    <property type="entry name" value="YBL036c_PLPDEIII"/>
    <property type="match status" value="1"/>
</dbReference>
<dbReference type="EMBL" id="GALX01001273">
    <property type="protein sequence ID" value="JAB67193.1"/>
    <property type="molecule type" value="Transcribed_RNA"/>
</dbReference>
<dbReference type="PROSITE" id="PS01211">
    <property type="entry name" value="UPF0001"/>
    <property type="match status" value="1"/>
</dbReference>
<comment type="function">
    <text evidence="2">Pyridoxal 5'-phosphate (PLP)-binding protein, which may be involved in intracellular homeostatic regulation of pyridoxal 5'-phosphate (PLP), the active form of vitamin B6.</text>
</comment>
<evidence type="ECO:0000259" key="5">
    <source>
        <dbReference type="Pfam" id="PF01168"/>
    </source>
</evidence>
<evidence type="ECO:0000256" key="1">
    <source>
        <dbReference type="ARBA" id="ARBA00022898"/>
    </source>
</evidence>
<dbReference type="Pfam" id="PF01168">
    <property type="entry name" value="Ala_racemase_N"/>
    <property type="match status" value="1"/>
</dbReference>
<evidence type="ECO:0000256" key="4">
    <source>
        <dbReference type="RuleBase" id="RU004514"/>
    </source>
</evidence>
<comment type="cofactor">
    <cofactor evidence="3">
        <name>pyridoxal 5'-phosphate</name>
        <dbReference type="ChEBI" id="CHEBI:597326"/>
    </cofactor>
</comment>
<dbReference type="InterPro" id="IPR029066">
    <property type="entry name" value="PLP-binding_barrel"/>
</dbReference>
<feature type="domain" description="Alanine racemase N-terminal" evidence="5">
    <location>
        <begin position="37"/>
        <end position="249"/>
    </location>
</feature>
<protein>
    <recommendedName>
        <fullName evidence="2">Pyridoxal phosphate homeostasis protein</fullName>
        <shortName evidence="2">PLP homeostasis protein</shortName>
    </recommendedName>
</protein>
<dbReference type="CDD" id="cd06822">
    <property type="entry name" value="PLPDE_III_YBL036c_euk"/>
    <property type="match status" value="1"/>
</dbReference>
<feature type="modified residue" description="N6-(pyridoxal phosphate)lysine" evidence="2 3">
    <location>
        <position position="44"/>
    </location>
</feature>
<dbReference type="Gene3D" id="3.20.20.10">
    <property type="entry name" value="Alanine racemase"/>
    <property type="match status" value="1"/>
</dbReference>
<dbReference type="PANTHER" id="PTHR10146:SF14">
    <property type="entry name" value="PYRIDOXAL PHOSPHATE HOMEOSTASIS PROTEIN"/>
    <property type="match status" value="1"/>
</dbReference>
<evidence type="ECO:0000256" key="3">
    <source>
        <dbReference type="PIRSR" id="PIRSR004848-1"/>
    </source>
</evidence>
<reference evidence="6" key="1">
    <citation type="submission" date="2013-07" db="EMBL/GenBank/DDBJ databases">
        <title>Midgut Transcriptome Profiling of Anoplphora glabripennis, a Lignocellulose Degrading, Wood-Boring Cerambycid.</title>
        <authorList>
            <person name="Scully E.D."/>
            <person name="Hoover K."/>
            <person name="Carlson J.E."/>
            <person name="Tien M."/>
            <person name="Geib S.M."/>
        </authorList>
    </citation>
    <scope>NUCLEOTIDE SEQUENCE</scope>
</reference>
<evidence type="ECO:0000256" key="2">
    <source>
        <dbReference type="HAMAP-Rule" id="MF_03225"/>
    </source>
</evidence>
<sequence>MLKKMTDVDVRKGIKNVLTRIEEACKKRPPELEAVEPRLVAVSKTKPVNLILEAYEGGQRHFGENYVQELEEKATNADILEKCKDIRWHFIGHLQKNKVNKVLCLPNIYLIETVDSQKLATTLNNHWPKFGPPDTKLKIMIQVNTSGEGEKNGIPPAEVCSLTEYVLKECGNLQLDGLMTIGRFGYNPEDGPNPDFLCLKTCRDEICQNLGLDWKNINLSMGMSDDFEHAIELGSTNVRVGSSIFGYRPRKVRE</sequence>
<dbReference type="KEGG" id="agb:108908386"/>
<dbReference type="NCBIfam" id="TIGR00044">
    <property type="entry name" value="YggS family pyridoxal phosphate-dependent enzyme"/>
    <property type="match status" value="1"/>
</dbReference>
<name>V5H2X5_ANOGL</name>
<organism evidence="6">
    <name type="scientific">Anoplophora glabripennis</name>
    <name type="common">Asian longhorn beetle</name>
    <name type="synonym">Anoplophora nobilis</name>
    <dbReference type="NCBI Taxonomy" id="217634"/>
    <lineage>
        <taxon>Eukaryota</taxon>
        <taxon>Metazoa</taxon>
        <taxon>Ecdysozoa</taxon>
        <taxon>Arthropoda</taxon>
        <taxon>Hexapoda</taxon>
        <taxon>Insecta</taxon>
        <taxon>Pterygota</taxon>
        <taxon>Neoptera</taxon>
        <taxon>Endopterygota</taxon>
        <taxon>Coleoptera</taxon>
        <taxon>Polyphaga</taxon>
        <taxon>Cucujiformia</taxon>
        <taxon>Chrysomeloidea</taxon>
        <taxon>Cerambycidae</taxon>
        <taxon>Lamiinae</taxon>
        <taxon>Lamiini</taxon>
        <taxon>Anoplophora</taxon>
    </lineage>
</organism>
<dbReference type="GO" id="GO:0030170">
    <property type="term" value="F:pyridoxal phosphate binding"/>
    <property type="evidence" value="ECO:0007669"/>
    <property type="project" value="UniProtKB-UniRule"/>
</dbReference>
<proteinExistence type="inferred from homology"/>
<dbReference type="InterPro" id="IPR011078">
    <property type="entry name" value="PyrdxlP_homeostasis"/>
</dbReference>
<gene>
    <name evidence="6" type="primary">PROSC</name>
</gene>
<dbReference type="FunFam" id="3.20.20.10:FF:000007">
    <property type="entry name" value="Pyridoxal phosphate homeostasis protein"/>
    <property type="match status" value="1"/>
</dbReference>
<dbReference type="PANTHER" id="PTHR10146">
    <property type="entry name" value="PROLINE SYNTHETASE CO-TRANSCRIBED BACTERIAL HOMOLOG PROTEIN"/>
    <property type="match status" value="1"/>
</dbReference>
<keyword evidence="1 2" id="KW-0663">Pyridoxal phosphate</keyword>
<accession>V5H2X5</accession>
<dbReference type="GeneID" id="108908386"/>
<dbReference type="OrthoDB" id="10264196at2759"/>
<dbReference type="SUPFAM" id="SSF51419">
    <property type="entry name" value="PLP-binding barrel"/>
    <property type="match status" value="1"/>
</dbReference>